<proteinExistence type="predicted"/>
<dbReference type="EMBL" id="QWLL01000050">
    <property type="protein sequence ID" value="RII75631.1"/>
    <property type="molecule type" value="Genomic_DNA"/>
</dbReference>
<sequence length="275" mass="31797">MDVEELAFSDWQIDKIRTALNYFRILKTSKGRPLSWELTLDEIIFSDVNMESYSPDGREEHFKSEALRRFAEGISVLEQDKLQDLTRFLVHEGLLKLSDLEEVDVEIKRILATHQHLAVRSTSSKKFVKRVEGTYAACLKDLNGMWETFTLRLVADSSKQFVRVSEIYEVSADRIIDLKTFKERDTYTTIREHRTGYGFPVTEDNCLHIFVSTENPVPSAAYVQTGWRSSDCPVLDICFLRHGLRRLPTSYHKMHPDGSIQLFNAFCFTPTSFPV</sequence>
<evidence type="ECO:0000313" key="2">
    <source>
        <dbReference type="Proteomes" id="UP000265875"/>
    </source>
</evidence>
<dbReference type="AlphaFoldDB" id="A0A399M1I3"/>
<organism evidence="1 2">
    <name type="scientific">Pseudomonas monteilii</name>
    <dbReference type="NCBI Taxonomy" id="76759"/>
    <lineage>
        <taxon>Bacteria</taxon>
        <taxon>Pseudomonadati</taxon>
        <taxon>Pseudomonadota</taxon>
        <taxon>Gammaproteobacteria</taxon>
        <taxon>Pseudomonadales</taxon>
        <taxon>Pseudomonadaceae</taxon>
        <taxon>Pseudomonas</taxon>
    </lineage>
</organism>
<gene>
    <name evidence="1" type="ORF">D0894_21655</name>
</gene>
<protein>
    <submittedName>
        <fullName evidence="1">Uncharacterized protein</fullName>
    </submittedName>
</protein>
<accession>A0A399M1I3</accession>
<dbReference type="Proteomes" id="UP000265875">
    <property type="component" value="Unassembled WGS sequence"/>
</dbReference>
<dbReference type="RefSeq" id="WP_119371244.1">
    <property type="nucleotide sequence ID" value="NZ_QWLL01000050.1"/>
</dbReference>
<comment type="caution">
    <text evidence="1">The sequence shown here is derived from an EMBL/GenBank/DDBJ whole genome shotgun (WGS) entry which is preliminary data.</text>
</comment>
<name>A0A399M1I3_9PSED</name>
<reference evidence="1 2" key="1">
    <citation type="submission" date="2018-08" db="EMBL/GenBank/DDBJ databases">
        <title>Draft genome sequence of the cyanotroph, Pseudomonas monteilii BCN3.</title>
        <authorList>
            <person name="Jones L.B."/>
            <person name="Kunz D.A."/>
        </authorList>
    </citation>
    <scope>NUCLEOTIDE SEQUENCE [LARGE SCALE GENOMIC DNA]</scope>
    <source>
        <strain evidence="1 2">BCN3</strain>
    </source>
</reference>
<evidence type="ECO:0000313" key="1">
    <source>
        <dbReference type="EMBL" id="RII75631.1"/>
    </source>
</evidence>